<evidence type="ECO:0000256" key="1">
    <source>
        <dbReference type="ARBA" id="ARBA00004123"/>
    </source>
</evidence>
<dbReference type="InterPro" id="IPR050433">
    <property type="entry name" value="Myc_transcription_factors"/>
</dbReference>
<evidence type="ECO:0000259" key="6">
    <source>
        <dbReference type="PROSITE" id="PS50888"/>
    </source>
</evidence>
<evidence type="ECO:0000256" key="2">
    <source>
        <dbReference type="ARBA" id="ARBA00023125"/>
    </source>
</evidence>
<evidence type="ECO:0000256" key="3">
    <source>
        <dbReference type="ARBA" id="ARBA00023242"/>
    </source>
</evidence>
<dbReference type="GO" id="GO:0003700">
    <property type="term" value="F:DNA-binding transcription factor activity"/>
    <property type="evidence" value="ECO:0007669"/>
    <property type="project" value="InterPro"/>
</dbReference>
<name>A0AAD9B941_DISEL</name>
<protein>
    <submittedName>
        <fullName evidence="7">Transcriptional regulator Myc-B</fullName>
    </submittedName>
</protein>
<dbReference type="PROSITE" id="PS50888">
    <property type="entry name" value="BHLH"/>
    <property type="match status" value="1"/>
</dbReference>
<comment type="subunit">
    <text evidence="4">Efficient DNA binding requires dimerization with another bHLH protein. Binds DNA as a heterodimer with MAX.</text>
</comment>
<feature type="region of interest" description="Disordered" evidence="5">
    <location>
        <begin position="116"/>
        <end position="217"/>
    </location>
</feature>
<dbReference type="GO" id="GO:0003677">
    <property type="term" value="F:DNA binding"/>
    <property type="evidence" value="ECO:0007669"/>
    <property type="project" value="UniProtKB-KW"/>
</dbReference>
<dbReference type="InterPro" id="IPR036638">
    <property type="entry name" value="HLH_DNA-bd_sf"/>
</dbReference>
<reference evidence="7" key="1">
    <citation type="submission" date="2023-04" db="EMBL/GenBank/DDBJ databases">
        <title>Chromosome-level genome of Chaenocephalus aceratus.</title>
        <authorList>
            <person name="Park H."/>
        </authorList>
    </citation>
    <scope>NUCLEOTIDE SEQUENCE</scope>
    <source>
        <strain evidence="7">DE</strain>
        <tissue evidence="7">Muscle</tissue>
    </source>
</reference>
<feature type="compositionally biased region" description="Basic and acidic residues" evidence="5">
    <location>
        <begin position="142"/>
        <end position="163"/>
    </location>
</feature>
<feature type="domain" description="BHLH" evidence="6">
    <location>
        <begin position="211"/>
        <end position="263"/>
    </location>
</feature>
<dbReference type="Pfam" id="PF01056">
    <property type="entry name" value="Myc_N"/>
    <property type="match status" value="1"/>
</dbReference>
<dbReference type="FunFam" id="4.10.280.10:FF:000019">
    <property type="entry name" value="Myc proto-oncogene protein"/>
    <property type="match status" value="1"/>
</dbReference>
<feature type="compositionally biased region" description="Basic residues" evidence="5">
    <location>
        <begin position="279"/>
        <end position="289"/>
    </location>
</feature>
<dbReference type="EMBL" id="JASDAP010000026">
    <property type="protein sequence ID" value="KAK1878762.1"/>
    <property type="molecule type" value="Genomic_DNA"/>
</dbReference>
<proteinExistence type="predicted"/>
<dbReference type="GO" id="GO:0046983">
    <property type="term" value="F:protein dimerization activity"/>
    <property type="evidence" value="ECO:0007669"/>
    <property type="project" value="InterPro"/>
</dbReference>
<evidence type="ECO:0000313" key="8">
    <source>
        <dbReference type="Proteomes" id="UP001228049"/>
    </source>
</evidence>
<keyword evidence="2" id="KW-0238">DNA-binding</keyword>
<gene>
    <name evidence="7" type="ORF">KUDE01_026887</name>
</gene>
<dbReference type="SUPFAM" id="SSF47459">
    <property type="entry name" value="HLH, helix-loop-helix DNA-binding domain"/>
    <property type="match status" value="1"/>
</dbReference>
<accession>A0AAD9B941</accession>
<dbReference type="Gene3D" id="4.10.280.10">
    <property type="entry name" value="Helix-loop-helix DNA-binding domain"/>
    <property type="match status" value="1"/>
</dbReference>
<dbReference type="Proteomes" id="UP001228049">
    <property type="component" value="Unassembled WGS sequence"/>
</dbReference>
<sequence length="295" mass="33692">MPPVLPMFRGNYDYDYDTVQPYFLDGQEEEVEDFYGEDIWKKFELLPTPPLSPRRRPSLSDACLNAADHLEAVTELLDDDRDTFLQSFIIQDCMWSSSFSAAHKLEQAVSERLAALRNRRESSTTTSKESNSRGSDSNSRGSDSRGSDSDIKESDIRGSDSRESNNCIDPSEVFPFKPLTEKEAPSEPCLETPPLSSSDSESADAGEDFHARRRTHNVLERNRRNDLKRSFSALREETPAVANNEKAAKVLILKTATEFICELREEEGRLMREEEAQRRRNRKLRHTLHTLRTSP</sequence>
<comment type="caution">
    <text evidence="7">The sequence shown here is derived from an EMBL/GenBank/DDBJ whole genome shotgun (WGS) entry which is preliminary data.</text>
</comment>
<feature type="region of interest" description="Disordered" evidence="5">
    <location>
        <begin position="274"/>
        <end position="295"/>
    </location>
</feature>
<dbReference type="PANTHER" id="PTHR45851">
    <property type="entry name" value="MYC PROTO-ONCOGENE"/>
    <property type="match status" value="1"/>
</dbReference>
<dbReference type="PRINTS" id="PR00044">
    <property type="entry name" value="LEUZIPPRMYC"/>
</dbReference>
<feature type="compositionally biased region" description="Low complexity" evidence="5">
    <location>
        <begin position="123"/>
        <end position="141"/>
    </location>
</feature>
<dbReference type="GO" id="GO:0005634">
    <property type="term" value="C:nucleus"/>
    <property type="evidence" value="ECO:0007669"/>
    <property type="project" value="UniProtKB-SubCell"/>
</dbReference>
<organism evidence="7 8">
    <name type="scientific">Dissostichus eleginoides</name>
    <name type="common">Patagonian toothfish</name>
    <name type="synonym">Dissostichus amissus</name>
    <dbReference type="NCBI Taxonomy" id="100907"/>
    <lineage>
        <taxon>Eukaryota</taxon>
        <taxon>Metazoa</taxon>
        <taxon>Chordata</taxon>
        <taxon>Craniata</taxon>
        <taxon>Vertebrata</taxon>
        <taxon>Euteleostomi</taxon>
        <taxon>Actinopterygii</taxon>
        <taxon>Neopterygii</taxon>
        <taxon>Teleostei</taxon>
        <taxon>Neoteleostei</taxon>
        <taxon>Acanthomorphata</taxon>
        <taxon>Eupercaria</taxon>
        <taxon>Perciformes</taxon>
        <taxon>Notothenioidei</taxon>
        <taxon>Nototheniidae</taxon>
        <taxon>Dissostichus</taxon>
    </lineage>
</organism>
<keyword evidence="3" id="KW-0539">Nucleus</keyword>
<evidence type="ECO:0000256" key="4">
    <source>
        <dbReference type="ARBA" id="ARBA00025872"/>
    </source>
</evidence>
<comment type="subcellular location">
    <subcellularLocation>
        <location evidence="1">Nucleus</location>
    </subcellularLocation>
</comment>
<evidence type="ECO:0000313" key="7">
    <source>
        <dbReference type="EMBL" id="KAK1878762.1"/>
    </source>
</evidence>
<dbReference type="CDD" id="cd11400">
    <property type="entry name" value="bHLHzip_Myc"/>
    <property type="match status" value="1"/>
</dbReference>
<dbReference type="InterPro" id="IPR012682">
    <property type="entry name" value="Tscrpt_reg_Myc_N"/>
</dbReference>
<dbReference type="InterPro" id="IPR011598">
    <property type="entry name" value="bHLH_dom"/>
</dbReference>
<dbReference type="SMART" id="SM00353">
    <property type="entry name" value="HLH"/>
    <property type="match status" value="1"/>
</dbReference>
<dbReference type="AlphaFoldDB" id="A0AAD9B941"/>
<keyword evidence="8" id="KW-1185">Reference proteome</keyword>
<evidence type="ECO:0000256" key="5">
    <source>
        <dbReference type="SAM" id="MobiDB-lite"/>
    </source>
</evidence>
<dbReference type="InterPro" id="IPR002418">
    <property type="entry name" value="Tscrpt_reg_Myc"/>
</dbReference>